<dbReference type="PANTHER" id="PTHR33178:SF10">
    <property type="entry name" value="STRESS-RESPONSE A_B BARREL DOMAIN-CONTAINING PROTEIN"/>
    <property type="match status" value="1"/>
</dbReference>
<organism evidence="3 4">
    <name type="scientific">Rippkaea orientalis (strain PCC 8801 / RF-1)</name>
    <name type="common">Cyanothece sp. (strain PCC 8801)</name>
    <dbReference type="NCBI Taxonomy" id="41431"/>
    <lineage>
        <taxon>Bacteria</taxon>
        <taxon>Bacillati</taxon>
        <taxon>Cyanobacteriota</taxon>
        <taxon>Cyanophyceae</taxon>
        <taxon>Oscillatoriophycideae</taxon>
        <taxon>Chroococcales</taxon>
        <taxon>Aphanothecaceae</taxon>
        <taxon>Rippkaea</taxon>
        <taxon>Rippkaea orientalis</taxon>
    </lineage>
</organism>
<dbReference type="STRING" id="41431.PCC8801_1471"/>
<accession>B7JUI3</accession>
<evidence type="ECO:0000259" key="2">
    <source>
        <dbReference type="PROSITE" id="PS51502"/>
    </source>
</evidence>
<evidence type="ECO:0000313" key="4">
    <source>
        <dbReference type="Proteomes" id="UP000008204"/>
    </source>
</evidence>
<feature type="domain" description="Stress-response A/B barrel" evidence="2">
    <location>
        <begin position="2"/>
        <end position="95"/>
    </location>
</feature>
<dbReference type="eggNOG" id="COG2755">
    <property type="taxonomic scope" value="Bacteria"/>
</dbReference>
<dbReference type="PROSITE" id="PS51502">
    <property type="entry name" value="S_R_A_B_BARREL"/>
    <property type="match status" value="1"/>
</dbReference>
<sequence length="97" mass="10939">MIVHIVLFKWQEGTSSETLESVVKSLEALKDKIPEILEISCGQNFSERAKGFEHGLMVKFSDRTALTTYASHPAHLEVVNNLIRPILVDIIALDYEI</sequence>
<dbReference type="KEGG" id="cyp:PCC8801_1471"/>
<dbReference type="Pfam" id="PF07876">
    <property type="entry name" value="Dabb"/>
    <property type="match status" value="1"/>
</dbReference>
<dbReference type="Proteomes" id="UP000008204">
    <property type="component" value="Chromosome"/>
</dbReference>
<dbReference type="PANTHER" id="PTHR33178">
    <property type="match status" value="1"/>
</dbReference>
<evidence type="ECO:0000256" key="1">
    <source>
        <dbReference type="ARBA" id="ARBA00011738"/>
    </source>
</evidence>
<dbReference type="InterPro" id="IPR044662">
    <property type="entry name" value="HS1/DABB1-like"/>
</dbReference>
<protein>
    <submittedName>
        <fullName evidence="3">Stress responsive alpha-beta barrel domain protein</fullName>
    </submittedName>
</protein>
<dbReference type="SUPFAM" id="SSF54909">
    <property type="entry name" value="Dimeric alpha+beta barrel"/>
    <property type="match status" value="1"/>
</dbReference>
<dbReference type="SMART" id="SM00886">
    <property type="entry name" value="Dabb"/>
    <property type="match status" value="1"/>
</dbReference>
<gene>
    <name evidence="3" type="ordered locus">PCC8801_1471</name>
</gene>
<dbReference type="InterPro" id="IPR011008">
    <property type="entry name" value="Dimeric_a/b-barrel"/>
</dbReference>
<keyword evidence="4" id="KW-1185">Reference proteome</keyword>
<dbReference type="AlphaFoldDB" id="B7JUI3"/>
<comment type="subunit">
    <text evidence="1">Homodimer.</text>
</comment>
<dbReference type="HOGENOM" id="CLU_080664_4_3_3"/>
<dbReference type="OrthoDB" id="9808130at2"/>
<evidence type="ECO:0000313" key="3">
    <source>
        <dbReference type="EMBL" id="ACK65527.1"/>
    </source>
</evidence>
<dbReference type="Gene3D" id="3.30.70.100">
    <property type="match status" value="1"/>
</dbReference>
<dbReference type="InterPro" id="IPR013097">
    <property type="entry name" value="Dabb"/>
</dbReference>
<name>B7JUI3_RIPO1</name>
<reference evidence="4" key="1">
    <citation type="journal article" date="2011" name="MBio">
        <title>Novel metabolic attributes of the genus Cyanothece, comprising a group of unicellular nitrogen-fixing Cyanobacteria.</title>
        <authorList>
            <person name="Bandyopadhyay A."/>
            <person name="Elvitigala T."/>
            <person name="Welsh E."/>
            <person name="Stockel J."/>
            <person name="Liberton M."/>
            <person name="Min H."/>
            <person name="Sherman L.A."/>
            <person name="Pakrasi H.B."/>
        </authorList>
    </citation>
    <scope>NUCLEOTIDE SEQUENCE [LARGE SCALE GENOMIC DNA]</scope>
    <source>
        <strain evidence="4">PCC 8801</strain>
    </source>
</reference>
<dbReference type="EMBL" id="CP001287">
    <property type="protein sequence ID" value="ACK65527.1"/>
    <property type="molecule type" value="Genomic_DNA"/>
</dbReference>
<dbReference type="RefSeq" id="WP_012594800.1">
    <property type="nucleotide sequence ID" value="NC_011726.1"/>
</dbReference>
<proteinExistence type="predicted"/>